<organism evidence="1 2">
    <name type="scientific">Dictyobacter formicarum</name>
    <dbReference type="NCBI Taxonomy" id="2778368"/>
    <lineage>
        <taxon>Bacteria</taxon>
        <taxon>Bacillati</taxon>
        <taxon>Chloroflexota</taxon>
        <taxon>Ktedonobacteria</taxon>
        <taxon>Ktedonobacterales</taxon>
        <taxon>Dictyobacteraceae</taxon>
        <taxon>Dictyobacter</taxon>
    </lineage>
</organism>
<accession>A0ABQ3VPK4</accession>
<gene>
    <name evidence="1" type="ORF">KSZ_56250</name>
</gene>
<evidence type="ECO:0000313" key="1">
    <source>
        <dbReference type="EMBL" id="GHO87619.1"/>
    </source>
</evidence>
<reference evidence="1 2" key="1">
    <citation type="journal article" date="2021" name="Int. J. Syst. Evol. Microbiol.">
        <title>Reticulibacter mediterranei gen. nov., sp. nov., within the new family Reticulibacteraceae fam. nov., and Ktedonospora formicarum gen. nov., sp. nov., Ktedonobacter robiniae sp. nov., Dictyobacter formicarum sp. nov. and Dictyobacter arantiisoli sp. nov., belonging to the class Ktedonobacteria.</title>
        <authorList>
            <person name="Yabe S."/>
            <person name="Zheng Y."/>
            <person name="Wang C.M."/>
            <person name="Sakai Y."/>
            <person name="Abe K."/>
            <person name="Yokota A."/>
            <person name="Donadio S."/>
            <person name="Cavaletti L."/>
            <person name="Monciardini P."/>
        </authorList>
    </citation>
    <scope>NUCLEOTIDE SEQUENCE [LARGE SCALE GENOMIC DNA]</scope>
    <source>
        <strain evidence="1 2">SOSP1-9</strain>
    </source>
</reference>
<keyword evidence="2" id="KW-1185">Reference proteome</keyword>
<dbReference type="RefSeq" id="WP_201365160.1">
    <property type="nucleotide sequence ID" value="NZ_BNJJ01000018.1"/>
</dbReference>
<dbReference type="Proteomes" id="UP000635565">
    <property type="component" value="Unassembled WGS sequence"/>
</dbReference>
<protein>
    <submittedName>
        <fullName evidence="1">Uncharacterized protein</fullName>
    </submittedName>
</protein>
<proteinExistence type="predicted"/>
<sequence>MNDINQQCLSLANGVLSPDQRVNYEFGLVLGVNEFRQEQEYFLEKNYLYNRELHGFGTVSGLKVTLQTPSDNTNEREITIDPGMAIDQWGRSIVVRNTLCAHLQAWLAKQDQDPNNLNHVASHLDADGNGHVYIVASYQAYPDDLVPVPGQGCSSETKRAASRIHDSYTIELTWTKPGMATWDAEHCFAQLLAQIRLMPETGASDEQKIIEYIRQLDQPCPEAFPGTLSQDFLQLPAFRAREALDRIFTVWVTEMRPKLHPDLLNPDNNATVDNPAILLASIDLILQKGTTSNTAWQILSAQANDEGRPFLLNTQLAQETILQSKLPEPEREFATLQARDNHTLRLWVHHPDLVQIHQIAKGDLAQMQIQSEDTTRTISNVSAVSNTRNVFDITVAEAIPSEARLALTFILNAITTSDDQGVNPRLLQIALDALNFAYVGHDRVANTITIYSVAAYPVAPPPQLSITDIINLPTHPFVTVTTLSASPPKFELWFHLNLDPASNSVFIQDASPCFVTIEPSSSNDSTQSIKSQVDKGSQRNIFTLTPSTTKAIPLTPPTYLRLVFPVDQLQVQVAANNVISLRAYMQQQNIKFEGYNGKDAIVAYVSIPSA</sequence>
<evidence type="ECO:0000313" key="2">
    <source>
        <dbReference type="Proteomes" id="UP000635565"/>
    </source>
</evidence>
<dbReference type="EMBL" id="BNJJ01000018">
    <property type="protein sequence ID" value="GHO87619.1"/>
    <property type="molecule type" value="Genomic_DNA"/>
</dbReference>
<name>A0ABQ3VPK4_9CHLR</name>
<comment type="caution">
    <text evidence="1">The sequence shown here is derived from an EMBL/GenBank/DDBJ whole genome shotgun (WGS) entry which is preliminary data.</text>
</comment>